<dbReference type="eggNOG" id="COG1380">
    <property type="taxonomic scope" value="Bacteria"/>
</dbReference>
<evidence type="ECO:0000256" key="2">
    <source>
        <dbReference type="ARBA" id="ARBA00022475"/>
    </source>
</evidence>
<dbReference type="PANTHER" id="PTHR33931">
    <property type="entry name" value="HOLIN-LIKE PROTEIN CIDA-RELATED"/>
    <property type="match status" value="1"/>
</dbReference>
<protein>
    <submittedName>
        <fullName evidence="7">Uncharacterized protein</fullName>
    </submittedName>
</protein>
<dbReference type="Proteomes" id="UP000002943">
    <property type="component" value="Unassembled WGS sequence"/>
</dbReference>
<feature type="transmembrane region" description="Helical" evidence="6">
    <location>
        <begin position="89"/>
        <end position="112"/>
    </location>
</feature>
<dbReference type="PANTHER" id="PTHR33931:SF5">
    <property type="entry name" value="UPF0299 MEMBRANE PROTEIN YOHJ"/>
    <property type="match status" value="1"/>
</dbReference>
<keyword evidence="5 6" id="KW-0472">Membrane</keyword>
<keyword evidence="2" id="KW-1003">Cell membrane</keyword>
<evidence type="ECO:0000256" key="5">
    <source>
        <dbReference type="ARBA" id="ARBA00023136"/>
    </source>
</evidence>
<evidence type="ECO:0000256" key="3">
    <source>
        <dbReference type="ARBA" id="ARBA00022692"/>
    </source>
</evidence>
<evidence type="ECO:0000256" key="6">
    <source>
        <dbReference type="SAM" id="Phobius"/>
    </source>
</evidence>
<dbReference type="RefSeq" id="WP_009602694.1">
    <property type="nucleotide sequence ID" value="NZ_AEIU01000096.1"/>
</dbReference>
<organism evidence="7 8">
    <name type="scientific">Vibrio caribbeanicus ATCC BAA-2122</name>
    <dbReference type="NCBI Taxonomy" id="796620"/>
    <lineage>
        <taxon>Bacteria</taxon>
        <taxon>Pseudomonadati</taxon>
        <taxon>Pseudomonadota</taxon>
        <taxon>Gammaproteobacteria</taxon>
        <taxon>Vibrionales</taxon>
        <taxon>Vibrionaceae</taxon>
        <taxon>Vibrio</taxon>
    </lineage>
</organism>
<evidence type="ECO:0000256" key="4">
    <source>
        <dbReference type="ARBA" id="ARBA00022989"/>
    </source>
</evidence>
<dbReference type="EMBL" id="AEIU01000096">
    <property type="protein sequence ID" value="EFP95338.1"/>
    <property type="molecule type" value="Genomic_DNA"/>
</dbReference>
<evidence type="ECO:0000313" key="7">
    <source>
        <dbReference type="EMBL" id="EFP95338.1"/>
    </source>
</evidence>
<dbReference type="STRING" id="796620.VIBC2010_14924"/>
<keyword evidence="8" id="KW-1185">Reference proteome</keyword>
<feature type="transmembrane region" description="Helical" evidence="6">
    <location>
        <begin position="64"/>
        <end position="83"/>
    </location>
</feature>
<dbReference type="Pfam" id="PF03788">
    <property type="entry name" value="LrgA"/>
    <property type="match status" value="1"/>
</dbReference>
<gene>
    <name evidence="7" type="ORF">VIBC2010_14924</name>
</gene>
<evidence type="ECO:0000313" key="8">
    <source>
        <dbReference type="Proteomes" id="UP000002943"/>
    </source>
</evidence>
<accession>E3BNB9</accession>
<dbReference type="GO" id="GO:0005886">
    <property type="term" value="C:plasma membrane"/>
    <property type="evidence" value="ECO:0007669"/>
    <property type="project" value="UniProtKB-SubCell"/>
</dbReference>
<feature type="transmembrane region" description="Helical" evidence="6">
    <location>
        <begin position="36"/>
        <end position="52"/>
    </location>
</feature>
<evidence type="ECO:0000256" key="1">
    <source>
        <dbReference type="ARBA" id="ARBA00004651"/>
    </source>
</evidence>
<sequence length="121" mass="13097">MVSILFKYFVSFALIFLCCFLGTSIQDALQLSVPGSIIGMLILFSLMASGLVKAEWVKLGASVFIRYMVLLFVPISVGLMNHFDLLLSNAISILASAVGGTTIVLVSLALLIDRLLKRGQK</sequence>
<comment type="caution">
    <text evidence="7">The sequence shown here is derived from an EMBL/GenBank/DDBJ whole genome shotgun (WGS) entry which is preliminary data.</text>
</comment>
<name>E3BNB9_9VIBR</name>
<proteinExistence type="predicted"/>
<dbReference type="InterPro" id="IPR005538">
    <property type="entry name" value="LrgA/CidA"/>
</dbReference>
<reference evidence="7 8" key="1">
    <citation type="journal article" date="2012" name="Int. J. Syst. Evol. Microbiol.">
        <title>Vibrio caribbeanicus sp. nov., isolated from the marine sponge Scleritoderma cyanea.</title>
        <authorList>
            <person name="Hoffmann M."/>
            <person name="Monday S.R."/>
            <person name="Allard M.W."/>
            <person name="Strain E.A."/>
            <person name="Whittaker P."/>
            <person name="Naum M."/>
            <person name="McCarthy P.J."/>
            <person name="Lopez J.V."/>
            <person name="Fischer M."/>
            <person name="Brown E.W."/>
        </authorList>
    </citation>
    <scope>NUCLEOTIDE SEQUENCE [LARGE SCALE GENOMIC DNA]</scope>
    <source>
        <strain evidence="7 8">ATCC BAA-2122</strain>
    </source>
</reference>
<dbReference type="OrthoDB" id="385012at2"/>
<comment type="subcellular location">
    <subcellularLocation>
        <location evidence="1">Cell membrane</location>
        <topology evidence="1">Multi-pass membrane protein</topology>
    </subcellularLocation>
</comment>
<dbReference type="AlphaFoldDB" id="E3BNB9"/>
<keyword evidence="3 6" id="KW-0812">Transmembrane</keyword>
<keyword evidence="4 6" id="KW-1133">Transmembrane helix</keyword>